<proteinExistence type="predicted"/>
<comment type="caution">
    <text evidence="3">The sequence shown here is derived from an EMBL/GenBank/DDBJ whole genome shotgun (WGS) entry which is preliminary data.</text>
</comment>
<dbReference type="GO" id="GO:0005634">
    <property type="term" value="C:nucleus"/>
    <property type="evidence" value="ECO:0007669"/>
    <property type="project" value="InterPro"/>
</dbReference>
<evidence type="ECO:0000256" key="1">
    <source>
        <dbReference type="SAM" id="MobiDB-lite"/>
    </source>
</evidence>
<dbReference type="SUPFAM" id="SSF54928">
    <property type="entry name" value="RNA-binding domain, RBD"/>
    <property type="match status" value="1"/>
</dbReference>
<dbReference type="Proteomes" id="UP001346149">
    <property type="component" value="Unassembled WGS sequence"/>
</dbReference>
<sequence length="200" mass="22331">MVEREKRFRLPRTIGGAWKRRESLGNRPTTMAASADPEALDFEPEEDDLMDEDGEASPRGPPPKLRSAITGVTSQSAPRKTKGRGFREEADINIEILWGYALIEYENFEEAQAAIAQMNGTELLTQAINVEWAFSSGPINKRRNMNTGHAVYPPTCEDLKEYFNGFPLQTKWEITGGIYIDHVVQAGDTDAARFVGLLVL</sequence>
<evidence type="ECO:0000313" key="3">
    <source>
        <dbReference type="EMBL" id="KAK4772745.1"/>
    </source>
</evidence>
<organism evidence="3 4">
    <name type="scientific">Trapa natans</name>
    <name type="common">Water chestnut</name>
    <dbReference type="NCBI Taxonomy" id="22666"/>
    <lineage>
        <taxon>Eukaryota</taxon>
        <taxon>Viridiplantae</taxon>
        <taxon>Streptophyta</taxon>
        <taxon>Embryophyta</taxon>
        <taxon>Tracheophyta</taxon>
        <taxon>Spermatophyta</taxon>
        <taxon>Magnoliopsida</taxon>
        <taxon>eudicotyledons</taxon>
        <taxon>Gunneridae</taxon>
        <taxon>Pentapetalae</taxon>
        <taxon>rosids</taxon>
        <taxon>malvids</taxon>
        <taxon>Myrtales</taxon>
        <taxon>Lythraceae</taxon>
        <taxon>Trapa</taxon>
    </lineage>
</organism>
<keyword evidence="4" id="KW-1185">Reference proteome</keyword>
<dbReference type="GO" id="GO:0003723">
    <property type="term" value="F:RNA binding"/>
    <property type="evidence" value="ECO:0007669"/>
    <property type="project" value="InterPro"/>
</dbReference>
<gene>
    <name evidence="3" type="ORF">SAY86_014520</name>
</gene>
<evidence type="ECO:0000259" key="2">
    <source>
        <dbReference type="Pfam" id="PF00076"/>
    </source>
</evidence>
<protein>
    <recommendedName>
        <fullName evidence="2">RRM domain-containing protein</fullName>
    </recommendedName>
</protein>
<dbReference type="InterPro" id="IPR008111">
    <property type="entry name" value="RNA-bd_8"/>
</dbReference>
<dbReference type="PANTHER" id="PTHR45894">
    <property type="entry name" value="RNA-BINDING PROTEIN 8A"/>
    <property type="match status" value="1"/>
</dbReference>
<feature type="domain" description="RRM" evidence="2">
    <location>
        <begin position="99"/>
        <end position="127"/>
    </location>
</feature>
<name>A0AAN7QRF6_TRANT</name>
<dbReference type="Pfam" id="PF00076">
    <property type="entry name" value="RRM_1"/>
    <property type="match status" value="1"/>
</dbReference>
<reference evidence="3 4" key="1">
    <citation type="journal article" date="2023" name="Hortic Res">
        <title>Pangenome of water caltrop reveals structural variations and asymmetric subgenome divergence after allopolyploidization.</title>
        <authorList>
            <person name="Zhang X."/>
            <person name="Chen Y."/>
            <person name="Wang L."/>
            <person name="Yuan Y."/>
            <person name="Fang M."/>
            <person name="Shi L."/>
            <person name="Lu R."/>
            <person name="Comes H.P."/>
            <person name="Ma Y."/>
            <person name="Chen Y."/>
            <person name="Huang G."/>
            <person name="Zhou Y."/>
            <person name="Zheng Z."/>
            <person name="Qiu Y."/>
        </authorList>
    </citation>
    <scope>NUCLEOTIDE SEQUENCE [LARGE SCALE GENOMIC DNA]</scope>
    <source>
        <strain evidence="3">F231</strain>
    </source>
</reference>
<evidence type="ECO:0000313" key="4">
    <source>
        <dbReference type="Proteomes" id="UP001346149"/>
    </source>
</evidence>
<dbReference type="InterPro" id="IPR000504">
    <property type="entry name" value="RRM_dom"/>
</dbReference>
<dbReference type="InterPro" id="IPR012677">
    <property type="entry name" value="Nucleotide-bd_a/b_plait_sf"/>
</dbReference>
<accession>A0AAN7QRF6</accession>
<feature type="region of interest" description="Disordered" evidence="1">
    <location>
        <begin position="18"/>
        <end position="85"/>
    </location>
</feature>
<dbReference type="GO" id="GO:0006396">
    <property type="term" value="P:RNA processing"/>
    <property type="evidence" value="ECO:0007669"/>
    <property type="project" value="InterPro"/>
</dbReference>
<dbReference type="InterPro" id="IPR035979">
    <property type="entry name" value="RBD_domain_sf"/>
</dbReference>
<dbReference type="EMBL" id="JAXQNO010000020">
    <property type="protein sequence ID" value="KAK4772745.1"/>
    <property type="molecule type" value="Genomic_DNA"/>
</dbReference>
<dbReference type="Gene3D" id="3.30.70.330">
    <property type="match status" value="1"/>
</dbReference>
<dbReference type="AlphaFoldDB" id="A0AAN7QRF6"/>
<feature type="compositionally biased region" description="Acidic residues" evidence="1">
    <location>
        <begin position="38"/>
        <end position="55"/>
    </location>
</feature>
<dbReference type="GO" id="GO:0005737">
    <property type="term" value="C:cytoplasm"/>
    <property type="evidence" value="ECO:0007669"/>
    <property type="project" value="InterPro"/>
</dbReference>